<accession>A0A316GD92</accession>
<organism evidence="2 3">
    <name type="scientific">Silicimonas algicola</name>
    <dbReference type="NCBI Taxonomy" id="1826607"/>
    <lineage>
        <taxon>Bacteria</taxon>
        <taxon>Pseudomonadati</taxon>
        <taxon>Pseudomonadota</taxon>
        <taxon>Alphaproteobacteria</taxon>
        <taxon>Rhodobacterales</taxon>
        <taxon>Paracoccaceae</taxon>
    </lineage>
</organism>
<dbReference type="AlphaFoldDB" id="A0A316GD92"/>
<evidence type="ECO:0000259" key="1">
    <source>
        <dbReference type="Pfam" id="PF14534"/>
    </source>
</evidence>
<keyword evidence="3" id="KW-1185">Reference proteome</keyword>
<reference evidence="2 3" key="1">
    <citation type="submission" date="2018-05" db="EMBL/GenBank/DDBJ databases">
        <title>Genomic Encyclopedia of Type Strains, Phase IV (KMG-IV): sequencing the most valuable type-strain genomes for metagenomic binning, comparative biology and taxonomic classification.</title>
        <authorList>
            <person name="Goeker M."/>
        </authorList>
    </citation>
    <scope>NUCLEOTIDE SEQUENCE [LARGE SCALE GENOMIC DNA]</scope>
    <source>
        <strain evidence="2 3">DSM 103371</strain>
    </source>
</reference>
<dbReference type="SUPFAM" id="SSF54427">
    <property type="entry name" value="NTF2-like"/>
    <property type="match status" value="1"/>
</dbReference>
<protein>
    <submittedName>
        <fullName evidence="2">Uncharacterized protein DUF4440</fullName>
    </submittedName>
</protein>
<name>A0A316GD92_9RHOB</name>
<dbReference type="OrthoDB" id="7605348at2"/>
<evidence type="ECO:0000313" key="3">
    <source>
        <dbReference type="Proteomes" id="UP000245390"/>
    </source>
</evidence>
<dbReference type="EMBL" id="QGGV01000001">
    <property type="protein sequence ID" value="PWK58911.1"/>
    <property type="molecule type" value="Genomic_DNA"/>
</dbReference>
<gene>
    <name evidence="2" type="ORF">C8D95_101729</name>
</gene>
<dbReference type="Pfam" id="PF14534">
    <property type="entry name" value="DUF4440"/>
    <property type="match status" value="1"/>
</dbReference>
<comment type="caution">
    <text evidence="2">The sequence shown here is derived from an EMBL/GenBank/DDBJ whole genome shotgun (WGS) entry which is preliminary data.</text>
</comment>
<dbReference type="Proteomes" id="UP000245390">
    <property type="component" value="Unassembled WGS sequence"/>
</dbReference>
<dbReference type="InterPro" id="IPR032710">
    <property type="entry name" value="NTF2-like_dom_sf"/>
</dbReference>
<proteinExistence type="predicted"/>
<dbReference type="RefSeq" id="WP_109757751.1">
    <property type="nucleotide sequence ID" value="NZ_CP034588.1"/>
</dbReference>
<dbReference type="Gene3D" id="3.10.450.50">
    <property type="match status" value="1"/>
</dbReference>
<feature type="domain" description="DUF4440" evidence="1">
    <location>
        <begin position="11"/>
        <end position="117"/>
    </location>
</feature>
<evidence type="ECO:0000313" key="2">
    <source>
        <dbReference type="EMBL" id="PWK58911.1"/>
    </source>
</evidence>
<sequence>MTEQKPIEDEIVGLEKSYWDAIKRKDGKTTASLSGKTSLVTGANGVMSIEKDKMGSMTEEGSWELKSYEFSDVSVVTPSPDVAIIVYKVTQTVSMDGTDREFTAADSSTWIRGSEGWECHAHSETILTDQKAA</sequence>
<dbReference type="KEGG" id="salo:EF888_05090"/>
<dbReference type="InterPro" id="IPR027843">
    <property type="entry name" value="DUF4440"/>
</dbReference>